<reference evidence="2" key="1">
    <citation type="submission" date="2023-05" db="EMBL/GenBank/DDBJ databases">
        <authorList>
            <person name="Zhang X."/>
        </authorList>
    </citation>
    <scope>NUCLEOTIDE SEQUENCE</scope>
    <source>
        <strain evidence="2">BD1B2-1</strain>
    </source>
</reference>
<dbReference type="NCBIfam" id="NF033520">
    <property type="entry name" value="transpos_IS982"/>
    <property type="match status" value="1"/>
</dbReference>
<evidence type="ECO:0000259" key="1">
    <source>
        <dbReference type="Pfam" id="PF13612"/>
    </source>
</evidence>
<name>A0AAE3R3V7_9BACT</name>
<feature type="domain" description="Transposase DDE" evidence="1">
    <location>
        <begin position="112"/>
        <end position="266"/>
    </location>
</feature>
<dbReference type="EMBL" id="JASJOU010000002">
    <property type="protein sequence ID" value="MDJ1500889.1"/>
    <property type="molecule type" value="Genomic_DNA"/>
</dbReference>
<dbReference type="InterPro" id="IPR025668">
    <property type="entry name" value="Tnp_DDE_dom"/>
</dbReference>
<protein>
    <submittedName>
        <fullName evidence="2">IS982 family transposase</fullName>
    </submittedName>
</protein>
<keyword evidence="3" id="KW-1185">Reference proteome</keyword>
<accession>A0AAE3R3V7</accession>
<gene>
    <name evidence="2" type="ORF">QNI22_09530</name>
</gene>
<evidence type="ECO:0000313" key="3">
    <source>
        <dbReference type="Proteomes" id="UP001232063"/>
    </source>
</evidence>
<comment type="caution">
    <text evidence="2">The sequence shown here is derived from an EMBL/GenBank/DDBJ whole genome shotgun (WGS) entry which is preliminary data.</text>
</comment>
<dbReference type="AlphaFoldDB" id="A0AAE3R3V7"/>
<dbReference type="Pfam" id="PF13612">
    <property type="entry name" value="DDE_Tnp_1_3"/>
    <property type="match status" value="1"/>
</dbReference>
<dbReference type="Proteomes" id="UP001232063">
    <property type="component" value="Unassembled WGS sequence"/>
</dbReference>
<evidence type="ECO:0000313" key="2">
    <source>
        <dbReference type="EMBL" id="MDJ1500889.1"/>
    </source>
</evidence>
<sequence length="303" mass="34935">MQAQISENKLIELFIEVDDLAIAFQSYQNNHQVGKMRKPTRTPALTRSEICTILVAYYLSGYKCFEYFYRHQILSQYRSYFPKAPSYSRFVALIERAYPLVYVWSLHTCLKASRSGLYFIDSKRIPVCHIKRQHSHKVFAHTARKGKSSLGWFYGFKLHLVINAYGQIVNYSFTTGNVADNNGQLLQKLLKGLEGLCVGDKGYHTRLFDYFYSQGLQLLVKPKKKSIPKAISLLAHQLYLKKRALIESVNELLISICNVEHTRHRKVENAFINMMASLIAYQSLEQKPCIFVANTQHPYAMAA</sequence>
<proteinExistence type="predicted"/>
<dbReference type="RefSeq" id="WP_314510414.1">
    <property type="nucleotide sequence ID" value="NZ_JASJOU010000002.1"/>
</dbReference>
<organism evidence="2 3">
    <name type="scientific">Xanthocytophaga agilis</name>
    <dbReference type="NCBI Taxonomy" id="3048010"/>
    <lineage>
        <taxon>Bacteria</taxon>
        <taxon>Pseudomonadati</taxon>
        <taxon>Bacteroidota</taxon>
        <taxon>Cytophagia</taxon>
        <taxon>Cytophagales</taxon>
        <taxon>Rhodocytophagaceae</taxon>
        <taxon>Xanthocytophaga</taxon>
    </lineage>
</organism>